<sequence>MAKVYTKLHAVKFLKKSYSLKFLFISFIGIHIPLIGVIIFLLGADNSLEKSTIIIITLILTLVATAATLFILNSLIKPLIYSKNALQDYISEKKLPNLPTQYKDEAGVLMRLIQQNILQLDGLLQENQEITALLSHNLRAPLIQIKGLCHVLEIQKIENKDIVEKIDHITDTQLKNIDELLLNLKYHHMDNETEDKAVDLKKLIKQSVDQAKAEASKKTSTLWHIFVPKRL</sequence>
<dbReference type="RefSeq" id="WP_149074895.1">
    <property type="nucleotide sequence ID" value="NZ_CP043329.1"/>
</dbReference>
<gene>
    <name evidence="2" type="ORF">FYC62_10485</name>
</gene>
<keyword evidence="2" id="KW-0808">Transferase</keyword>
<keyword evidence="1" id="KW-0472">Membrane</keyword>
<dbReference type="KEGG" id="pej:FYC62_10485"/>
<reference evidence="2 3" key="1">
    <citation type="submission" date="2019-08" db="EMBL/GenBank/DDBJ databases">
        <title>Pedobacter sp. nov., isolated from Han river, South Korea.</title>
        <authorList>
            <person name="Lee D.-H."/>
            <person name="Kim Y.-S."/>
            <person name="Hwang E.-M."/>
            <person name="Le Tran T.C."/>
            <person name="Cha C.-J."/>
        </authorList>
    </citation>
    <scope>NUCLEOTIDE SEQUENCE [LARGE SCALE GENOMIC DNA]</scope>
    <source>
        <strain evidence="2 3">CJ43</strain>
    </source>
</reference>
<dbReference type="Proteomes" id="UP000323653">
    <property type="component" value="Chromosome"/>
</dbReference>
<keyword evidence="2" id="KW-0418">Kinase</keyword>
<keyword evidence="1" id="KW-1133">Transmembrane helix</keyword>
<dbReference type="InterPro" id="IPR036097">
    <property type="entry name" value="HisK_dim/P_sf"/>
</dbReference>
<evidence type="ECO:0000313" key="2">
    <source>
        <dbReference type="EMBL" id="QEK52033.1"/>
    </source>
</evidence>
<dbReference type="EMBL" id="CP043329">
    <property type="protein sequence ID" value="QEK52033.1"/>
    <property type="molecule type" value="Genomic_DNA"/>
</dbReference>
<dbReference type="SUPFAM" id="SSF47384">
    <property type="entry name" value="Homodimeric domain of signal transducing histidine kinase"/>
    <property type="match status" value="1"/>
</dbReference>
<dbReference type="GO" id="GO:0000155">
    <property type="term" value="F:phosphorelay sensor kinase activity"/>
    <property type="evidence" value="ECO:0007669"/>
    <property type="project" value="InterPro"/>
</dbReference>
<proteinExistence type="predicted"/>
<feature type="transmembrane region" description="Helical" evidence="1">
    <location>
        <begin position="20"/>
        <end position="41"/>
    </location>
</feature>
<accession>A0A5C0VJU7</accession>
<evidence type="ECO:0000256" key="1">
    <source>
        <dbReference type="SAM" id="Phobius"/>
    </source>
</evidence>
<evidence type="ECO:0000313" key="3">
    <source>
        <dbReference type="Proteomes" id="UP000323653"/>
    </source>
</evidence>
<organism evidence="2 3">
    <name type="scientific">Pedobacter aquae</name>
    <dbReference type="NCBI Taxonomy" id="2605747"/>
    <lineage>
        <taxon>Bacteria</taxon>
        <taxon>Pseudomonadati</taxon>
        <taxon>Bacteroidota</taxon>
        <taxon>Sphingobacteriia</taxon>
        <taxon>Sphingobacteriales</taxon>
        <taxon>Sphingobacteriaceae</taxon>
        <taxon>Pedobacter</taxon>
    </lineage>
</organism>
<dbReference type="AlphaFoldDB" id="A0A5C0VJU7"/>
<keyword evidence="3" id="KW-1185">Reference proteome</keyword>
<name>A0A5C0VJU7_9SPHI</name>
<dbReference type="Gene3D" id="1.10.287.130">
    <property type="match status" value="1"/>
</dbReference>
<keyword evidence="1" id="KW-0812">Transmembrane</keyword>
<protein>
    <submittedName>
        <fullName evidence="2">HAMP domain-containing histidine kinase</fullName>
    </submittedName>
</protein>
<feature type="transmembrane region" description="Helical" evidence="1">
    <location>
        <begin position="53"/>
        <end position="76"/>
    </location>
</feature>